<keyword evidence="2" id="KW-0808">Transferase</keyword>
<gene>
    <name evidence="2" type="primary">glgB_4</name>
    <name evidence="2" type="ORF">NCTC12961_05650</name>
</gene>
<protein>
    <submittedName>
        <fullName evidence="2">1,4-alpha-glucan branching enzyme GlgB</fullName>
        <ecNumber evidence="2">2.4.1.18</ecNumber>
    </submittedName>
</protein>
<dbReference type="Proteomes" id="UP000248897">
    <property type="component" value="Chromosome 1"/>
</dbReference>
<evidence type="ECO:0000259" key="1">
    <source>
        <dbReference type="Pfam" id="PF22019"/>
    </source>
</evidence>
<dbReference type="Gene3D" id="2.60.40.10">
    <property type="entry name" value="Immunoglobulins"/>
    <property type="match status" value="1"/>
</dbReference>
<dbReference type="InterPro" id="IPR054169">
    <property type="entry name" value="GlgB_N"/>
</dbReference>
<proteinExistence type="predicted"/>
<reference evidence="2 3" key="1">
    <citation type="submission" date="2018-06" db="EMBL/GenBank/DDBJ databases">
        <authorList>
            <consortium name="Pathogen Informatics"/>
            <person name="Doyle S."/>
        </authorList>
    </citation>
    <scope>NUCLEOTIDE SEQUENCE [LARGE SCALE GENOMIC DNA]</scope>
    <source>
        <strain evidence="2 3">NCTC12961</strain>
    </source>
</reference>
<dbReference type="GO" id="GO:0003844">
    <property type="term" value="F:1,4-alpha-glucan branching enzyme activity"/>
    <property type="evidence" value="ECO:0007669"/>
    <property type="project" value="UniProtKB-EC"/>
</dbReference>
<dbReference type="InterPro" id="IPR014756">
    <property type="entry name" value="Ig_E-set"/>
</dbReference>
<evidence type="ECO:0000313" key="3">
    <source>
        <dbReference type="Proteomes" id="UP000248897"/>
    </source>
</evidence>
<dbReference type="EC" id="2.4.1.18" evidence="2"/>
<feature type="domain" description="1,4-alpha-glucan branching enzyme GlgB N-terminal" evidence="1">
    <location>
        <begin position="7"/>
        <end position="99"/>
    </location>
</feature>
<organism evidence="2 3">
    <name type="scientific">Serratia plymuthica</name>
    <dbReference type="NCBI Taxonomy" id="82996"/>
    <lineage>
        <taxon>Bacteria</taxon>
        <taxon>Pseudomonadati</taxon>
        <taxon>Pseudomonadota</taxon>
        <taxon>Gammaproteobacteria</taxon>
        <taxon>Enterobacterales</taxon>
        <taxon>Yersiniaceae</taxon>
        <taxon>Serratia</taxon>
    </lineage>
</organism>
<name>A0A2X4YCN8_SERPL</name>
<dbReference type="Pfam" id="PF22019">
    <property type="entry name" value="GlgB_N"/>
    <property type="match status" value="1"/>
</dbReference>
<sequence>MPVLPDRDVIDQLFSGNFADPFSLLGMHAADNGLQVRALLPDASEVWLLEQQTGKRVVQLACDDARGFFSATVPRRKNPFRYQLEVRWQNHQQIVDDPYRFGTLLQDIDGWCWRRAPIYGRMSAGGASRYA</sequence>
<dbReference type="SUPFAM" id="SSF81296">
    <property type="entry name" value="E set domains"/>
    <property type="match status" value="1"/>
</dbReference>
<dbReference type="EMBL" id="LS483469">
    <property type="protein sequence ID" value="SQI46234.1"/>
    <property type="molecule type" value="Genomic_DNA"/>
</dbReference>
<accession>A0A2X4YCN8</accession>
<dbReference type="AlphaFoldDB" id="A0A2X4YCN8"/>
<keyword evidence="2" id="KW-0328">Glycosyltransferase</keyword>
<evidence type="ECO:0000313" key="2">
    <source>
        <dbReference type="EMBL" id="SQI46234.1"/>
    </source>
</evidence>
<dbReference type="InterPro" id="IPR013783">
    <property type="entry name" value="Ig-like_fold"/>
</dbReference>